<comment type="caution">
    <text evidence="1">The sequence shown here is derived from an EMBL/GenBank/DDBJ whole genome shotgun (WGS) entry which is preliminary data.</text>
</comment>
<sequence length="53" mass="6107">MCNQVECKWNANGNKCINSDIKSLLENDNIICKCGFVEYHDEGKIKFLDKKVL</sequence>
<proteinExistence type="predicted"/>
<evidence type="ECO:0000313" key="2">
    <source>
        <dbReference type="Proteomes" id="UP001299068"/>
    </source>
</evidence>
<keyword evidence="2" id="KW-1185">Reference proteome</keyword>
<dbReference type="RefSeq" id="WP_221859291.1">
    <property type="nucleotide sequence ID" value="NZ_JAIKTU010000003.1"/>
</dbReference>
<organism evidence="1 2">
    <name type="scientific">Clostridium sardiniense</name>
    <name type="common">Clostridium absonum</name>
    <dbReference type="NCBI Taxonomy" id="29369"/>
    <lineage>
        <taxon>Bacteria</taxon>
        <taxon>Bacillati</taxon>
        <taxon>Bacillota</taxon>
        <taxon>Clostridia</taxon>
        <taxon>Eubacteriales</taxon>
        <taxon>Clostridiaceae</taxon>
        <taxon>Clostridium</taxon>
    </lineage>
</organism>
<evidence type="ECO:0008006" key="3">
    <source>
        <dbReference type="Google" id="ProtNLM"/>
    </source>
</evidence>
<reference evidence="1 2" key="1">
    <citation type="journal article" date="2021" name="Cell Host Microbe">
        <title>in vivo commensal control of Clostridioides difficile virulence.</title>
        <authorList>
            <person name="Girinathan B.P."/>
            <person name="Dibenedetto N."/>
            <person name="Worley J.N."/>
            <person name="Peltier J."/>
            <person name="Arrieta-Ortiz M.L."/>
            <person name="Rupa Christinal Immanuel S."/>
            <person name="Lavin R."/>
            <person name="Delaney M.L."/>
            <person name="Cummins C."/>
            <person name="Hoffmann M."/>
            <person name="Luo Y."/>
            <person name="Gonzalez-Escalona N."/>
            <person name="Allard M."/>
            <person name="Onderdonk A.B."/>
            <person name="Gerber G.K."/>
            <person name="Sonenshein A.L."/>
            <person name="Baliga N."/>
            <person name="Dupuy B."/>
            <person name="Bry L."/>
        </authorList>
    </citation>
    <scope>NUCLEOTIDE SEQUENCE [LARGE SCALE GENOMIC DNA]</scope>
    <source>
        <strain evidence="1 2">DSM 599</strain>
    </source>
</reference>
<evidence type="ECO:0000313" key="1">
    <source>
        <dbReference type="EMBL" id="MBY0754550.1"/>
    </source>
</evidence>
<dbReference type="Proteomes" id="UP001299068">
    <property type="component" value="Unassembled WGS sequence"/>
</dbReference>
<name>A0ABS7KUT9_CLOSR</name>
<protein>
    <recommendedName>
        <fullName evidence="3">DUF1540 domain-containing protein</fullName>
    </recommendedName>
</protein>
<accession>A0ABS7KUT9</accession>
<gene>
    <name evidence="1" type="ORF">K5V21_03675</name>
</gene>
<dbReference type="EMBL" id="JAIKTU010000003">
    <property type="protein sequence ID" value="MBY0754550.1"/>
    <property type="molecule type" value="Genomic_DNA"/>
</dbReference>